<evidence type="ECO:0000256" key="3">
    <source>
        <dbReference type="ARBA" id="ARBA00022723"/>
    </source>
</evidence>
<keyword evidence="4" id="KW-0862">Zinc</keyword>
<dbReference type="Pfam" id="PF07973">
    <property type="entry name" value="tRNA_SAD"/>
    <property type="match status" value="1"/>
</dbReference>
<gene>
    <name evidence="7" type="ORF">PGLA_25995</name>
</gene>
<evidence type="ECO:0000256" key="1">
    <source>
        <dbReference type="ARBA" id="ARBA00001947"/>
    </source>
</evidence>
<protein>
    <submittedName>
        <fullName evidence="7">Hydrolase</fullName>
    </submittedName>
</protein>
<dbReference type="GO" id="GO:0004813">
    <property type="term" value="F:alanine-tRNA ligase activity"/>
    <property type="evidence" value="ECO:0007669"/>
    <property type="project" value="InterPro"/>
</dbReference>
<dbReference type="GO" id="GO:0005524">
    <property type="term" value="F:ATP binding"/>
    <property type="evidence" value="ECO:0007669"/>
    <property type="project" value="InterPro"/>
</dbReference>
<dbReference type="Gene3D" id="3.10.310.40">
    <property type="match status" value="1"/>
</dbReference>
<evidence type="ECO:0000313" key="8">
    <source>
        <dbReference type="Proteomes" id="UP000076967"/>
    </source>
</evidence>
<keyword evidence="5" id="KW-0175">Coiled coil</keyword>
<keyword evidence="7" id="KW-0378">Hydrolase</keyword>
<dbReference type="AlphaFoldDB" id="A0A168C0C1"/>
<dbReference type="GO" id="GO:0006419">
    <property type="term" value="P:alanyl-tRNA aminoacylation"/>
    <property type="evidence" value="ECO:0007669"/>
    <property type="project" value="InterPro"/>
</dbReference>
<dbReference type="GO" id="GO:0005737">
    <property type="term" value="C:cytoplasm"/>
    <property type="evidence" value="ECO:0007669"/>
    <property type="project" value="UniProtKB-SubCell"/>
</dbReference>
<feature type="coiled-coil region" evidence="5">
    <location>
        <begin position="252"/>
        <end position="286"/>
    </location>
</feature>
<keyword evidence="8" id="KW-1185">Reference proteome</keyword>
<evidence type="ECO:0000256" key="5">
    <source>
        <dbReference type="SAM" id="Coils"/>
    </source>
</evidence>
<dbReference type="OrthoDB" id="9812949at2"/>
<evidence type="ECO:0000256" key="4">
    <source>
        <dbReference type="ARBA" id="ARBA00022833"/>
    </source>
</evidence>
<dbReference type="GO" id="GO:0003676">
    <property type="term" value="F:nucleic acid binding"/>
    <property type="evidence" value="ECO:0007669"/>
    <property type="project" value="InterPro"/>
</dbReference>
<organism evidence="7 8">
    <name type="scientific">Paenibacillus glacialis</name>
    <dbReference type="NCBI Taxonomy" id="494026"/>
    <lineage>
        <taxon>Bacteria</taxon>
        <taxon>Bacillati</taxon>
        <taxon>Bacillota</taxon>
        <taxon>Bacilli</taxon>
        <taxon>Bacillales</taxon>
        <taxon>Paenibacillaceae</taxon>
        <taxon>Paenibacillus</taxon>
    </lineage>
</organism>
<dbReference type="InterPro" id="IPR018163">
    <property type="entry name" value="Thr/Ala-tRNA-synth_IIc_edit"/>
</dbReference>
<evidence type="ECO:0000259" key="6">
    <source>
        <dbReference type="PROSITE" id="PS50860"/>
    </source>
</evidence>
<accession>A0A168C0C1</accession>
<dbReference type="InterPro" id="IPR051335">
    <property type="entry name" value="Alanyl-tRNA_Editing_Enzymes"/>
</dbReference>
<dbReference type="SUPFAM" id="SSF50447">
    <property type="entry name" value="Translation proteins"/>
    <property type="match status" value="1"/>
</dbReference>
<comment type="subcellular location">
    <subcellularLocation>
        <location evidence="2">Cytoplasm</location>
    </subcellularLocation>
</comment>
<dbReference type="PANTHER" id="PTHR43462">
    <property type="entry name" value="ALANYL-TRNA EDITING PROTEIN"/>
    <property type="match status" value="1"/>
</dbReference>
<dbReference type="InterPro" id="IPR018165">
    <property type="entry name" value="Ala-tRNA-synth_IIc_core"/>
</dbReference>
<evidence type="ECO:0000256" key="2">
    <source>
        <dbReference type="ARBA" id="ARBA00004496"/>
    </source>
</evidence>
<dbReference type="InterPro" id="IPR009000">
    <property type="entry name" value="Transl_B-barrel_sf"/>
</dbReference>
<dbReference type="PANTHER" id="PTHR43462:SF1">
    <property type="entry name" value="ALANYL-TRNA EDITING PROTEIN AARSD1"/>
    <property type="match status" value="1"/>
</dbReference>
<proteinExistence type="predicted"/>
<dbReference type="InterPro" id="IPR012947">
    <property type="entry name" value="tRNA_SAD"/>
</dbReference>
<dbReference type="Proteomes" id="UP000076967">
    <property type="component" value="Unassembled WGS sequence"/>
</dbReference>
<dbReference type="GO" id="GO:0046872">
    <property type="term" value="F:metal ion binding"/>
    <property type="evidence" value="ECO:0007669"/>
    <property type="project" value="UniProtKB-KW"/>
</dbReference>
<dbReference type="STRING" id="494026.PGLA_25995"/>
<comment type="caution">
    <text evidence="7">The sequence shown here is derived from an EMBL/GenBank/DDBJ whole genome shotgun (WGS) entry which is preliminary data.</text>
</comment>
<dbReference type="SMART" id="SM00863">
    <property type="entry name" value="tRNA_SAD"/>
    <property type="match status" value="1"/>
</dbReference>
<keyword evidence="3" id="KW-0479">Metal-binding</keyword>
<dbReference type="EMBL" id="LVJH01000074">
    <property type="protein sequence ID" value="OAB32937.1"/>
    <property type="molecule type" value="Genomic_DNA"/>
</dbReference>
<dbReference type="Gene3D" id="2.40.30.130">
    <property type="match status" value="1"/>
</dbReference>
<dbReference type="SUPFAM" id="SSF55186">
    <property type="entry name" value="ThrRS/AlaRS common domain"/>
    <property type="match status" value="1"/>
</dbReference>
<dbReference type="GO" id="GO:0002161">
    <property type="term" value="F:aminoacyl-tRNA deacylase activity"/>
    <property type="evidence" value="ECO:0007669"/>
    <property type="project" value="UniProtKB-ARBA"/>
</dbReference>
<dbReference type="Gene3D" id="3.30.980.10">
    <property type="entry name" value="Threonyl-trna Synthetase, Chain A, domain 2"/>
    <property type="match status" value="1"/>
</dbReference>
<reference evidence="7 8" key="1">
    <citation type="submission" date="2016-03" db="EMBL/GenBank/DDBJ databases">
        <title>Draft genome sequence of Paenibacillus glacialis DSM 22343.</title>
        <authorList>
            <person name="Shin S.-K."/>
            <person name="Yi H."/>
        </authorList>
    </citation>
    <scope>NUCLEOTIDE SEQUENCE [LARGE SCALE GENOMIC DNA]</scope>
    <source>
        <strain evidence="7 8">DSM 22343</strain>
    </source>
</reference>
<evidence type="ECO:0000313" key="7">
    <source>
        <dbReference type="EMBL" id="OAB32937.1"/>
    </source>
</evidence>
<sequence length="396" mass="44669">MTKKLYYDSTYLTEWQTGVNKTMERADGYYVILEETAFYPDGGGQPCDEGFINGIPVLDVISEGDEILHKLARLPEETEVVNCQINWTRRFDHMQQHSGQHLLSAVCRDLYQAITLSFHLGTDSATIDVEQPELSADQLTCIENEVNRQIYLNHNIISYFVTGEEVVRLQLVKQPKVTENIRIVEIKDVEYNACGGTHVSSTGEIGMIKLMKADKQKGNTRIYFKCGYRALEEFNESMRILGTLSAKFNTGKDEIIDRVEKWENEQRQLQAELASLKENNDSYVAQELLSNRKGSLLAHIFEDKSLKDLQNLAVKLTADSDLPVLLATATENKVVFAHNGSFDPSCGAFFKANLGSFNGKGGGSDKMAQAGFPTWEDAFTFYEFTRETLNITHSEH</sequence>
<comment type="cofactor">
    <cofactor evidence="1">
        <name>Zn(2+)</name>
        <dbReference type="ChEBI" id="CHEBI:29105"/>
    </cofactor>
</comment>
<name>A0A168C0C1_9BACL</name>
<feature type="domain" description="Alanyl-transfer RNA synthetases family profile" evidence="6">
    <location>
        <begin position="1"/>
        <end position="236"/>
    </location>
</feature>
<dbReference type="PROSITE" id="PS50860">
    <property type="entry name" value="AA_TRNA_LIGASE_II_ALA"/>
    <property type="match status" value="1"/>
</dbReference>
<dbReference type="RefSeq" id="WP_068538099.1">
    <property type="nucleotide sequence ID" value="NZ_LVJH01000074.1"/>
</dbReference>